<evidence type="ECO:0000313" key="1">
    <source>
        <dbReference type="EMBL" id="KIW46915.1"/>
    </source>
</evidence>
<proteinExistence type="predicted"/>
<name>A0A0D2DWD0_9EURO</name>
<evidence type="ECO:0000313" key="2">
    <source>
        <dbReference type="Proteomes" id="UP000053342"/>
    </source>
</evidence>
<dbReference type="HOGENOM" id="CLU_549854_0_0_1"/>
<dbReference type="RefSeq" id="XP_016267131.1">
    <property type="nucleotide sequence ID" value="XM_016403234.1"/>
</dbReference>
<dbReference type="Proteomes" id="UP000053342">
    <property type="component" value="Unassembled WGS sequence"/>
</dbReference>
<sequence>MQLSFINQGANTRSLSEADRSTIRRISRQVGAATRKANGNGKKVNKLQIPDFLMSSLGANYEVQAPLTNAPGCHKLLKPRPKVSDLRSKKIPSNAPEGEQWMTAIPASLSFKPNGRPIPSGISVFMLPDLTAKLLDYATTVDLLANPARWIKAFRLSNPSALQLLPQRYGYSKCLDDAIDCAAGRIRLCLAGDESAQQSDKLEVDKLYGRALRSLSLAIAAPSPIDWTVWYATLTLLLAEVLDNNSQNGWIMHARGAFDVLLALGPDKIHTEVEKDLLITQGGGMIMEATFANIDCFLSRAEWQSALQRCIDPSSQAGKRSESAIKLWMILARVPGIFRSITEVVMHRNNTELKAALIDQLRILLAELTYWGRHLRSETGSFRSRYARRHYQSTTTRYLLFLTLAYRFQTALDVASAPTAEANAVEAASCLEIVIESHQRKPGSAPTLRLARKIVDSINTTTACWSRPQSSDPTAQSGTIAPEVFTQWSTLVGRVV</sequence>
<dbReference type="AlphaFoldDB" id="A0A0D2DWD0"/>
<dbReference type="PANTHER" id="PTHR38111">
    <property type="entry name" value="ZN(2)-C6 FUNGAL-TYPE DOMAIN-CONTAINING PROTEIN-RELATED"/>
    <property type="match status" value="1"/>
</dbReference>
<dbReference type="STRING" id="215243.A0A0D2DWD0"/>
<keyword evidence="2" id="KW-1185">Reference proteome</keyword>
<organism evidence="1 2">
    <name type="scientific">Exophiala oligosperma</name>
    <dbReference type="NCBI Taxonomy" id="215243"/>
    <lineage>
        <taxon>Eukaryota</taxon>
        <taxon>Fungi</taxon>
        <taxon>Dikarya</taxon>
        <taxon>Ascomycota</taxon>
        <taxon>Pezizomycotina</taxon>
        <taxon>Eurotiomycetes</taxon>
        <taxon>Chaetothyriomycetidae</taxon>
        <taxon>Chaetothyriales</taxon>
        <taxon>Herpotrichiellaceae</taxon>
        <taxon>Exophiala</taxon>
    </lineage>
</organism>
<accession>A0A0D2DWD0</accession>
<dbReference type="EMBL" id="KN847333">
    <property type="protein sequence ID" value="KIW46915.1"/>
    <property type="molecule type" value="Genomic_DNA"/>
</dbReference>
<dbReference type="InterPro" id="IPR053178">
    <property type="entry name" value="Osmoadaptation_assoc"/>
</dbReference>
<dbReference type="PANTHER" id="PTHR38111:SF6">
    <property type="entry name" value="FINGER DOMAIN PROTEIN, PUTATIVE (AFU_ORTHOLOGUE AFUA_8G01940)-RELATED"/>
    <property type="match status" value="1"/>
</dbReference>
<protein>
    <submittedName>
        <fullName evidence="1">Uncharacterized protein</fullName>
    </submittedName>
</protein>
<reference evidence="1 2" key="1">
    <citation type="submission" date="2015-01" db="EMBL/GenBank/DDBJ databases">
        <title>The Genome Sequence of Exophiala oligosperma CBS72588.</title>
        <authorList>
            <consortium name="The Broad Institute Genomics Platform"/>
            <person name="Cuomo C."/>
            <person name="de Hoog S."/>
            <person name="Gorbushina A."/>
            <person name="Stielow B."/>
            <person name="Teixiera M."/>
            <person name="Abouelleil A."/>
            <person name="Chapman S.B."/>
            <person name="Priest M."/>
            <person name="Young S.K."/>
            <person name="Wortman J."/>
            <person name="Nusbaum C."/>
            <person name="Birren B."/>
        </authorList>
    </citation>
    <scope>NUCLEOTIDE SEQUENCE [LARGE SCALE GENOMIC DNA]</scope>
    <source>
        <strain evidence="1 2">CBS 72588</strain>
    </source>
</reference>
<gene>
    <name evidence="1" type="ORF">PV06_02536</name>
</gene>
<dbReference type="GeneID" id="27354610"/>
<dbReference type="OrthoDB" id="5126878at2759"/>
<dbReference type="VEuPathDB" id="FungiDB:PV06_02536"/>